<evidence type="ECO:0000313" key="2">
    <source>
        <dbReference type="Proteomes" id="UP000225277"/>
    </source>
</evidence>
<dbReference type="AlphaFoldDB" id="A0A2D3VBJ2"/>
<proteinExistence type="predicted"/>
<reference evidence="1 2" key="1">
    <citation type="submission" date="2016-03" db="EMBL/GenBank/DDBJ databases">
        <authorList>
            <person name="Ploux O."/>
        </authorList>
    </citation>
    <scope>NUCLEOTIDE SEQUENCE [LARGE SCALE GENOMIC DNA]</scope>
    <source>
        <strain evidence="1 2">URUG2</strain>
    </source>
</reference>
<name>A0A2D3VBJ2_9PEZI</name>
<dbReference type="RefSeq" id="XP_023629066.1">
    <property type="nucleotide sequence ID" value="XM_023773298.1"/>
</dbReference>
<dbReference type="Proteomes" id="UP000225277">
    <property type="component" value="Unassembled WGS sequence"/>
</dbReference>
<gene>
    <name evidence="1" type="ORF">RCC_08046</name>
</gene>
<keyword evidence="2" id="KW-1185">Reference proteome</keyword>
<dbReference type="GeneID" id="35603147"/>
<accession>A0A2D3VBJ2</accession>
<evidence type="ECO:0000313" key="1">
    <source>
        <dbReference type="EMBL" id="CZT22177.1"/>
    </source>
</evidence>
<protein>
    <submittedName>
        <fullName evidence="1">Uncharacterized protein</fullName>
    </submittedName>
</protein>
<sequence length="163" mass="18913">MELDGPADRKARRCDWLWRHLSSTNVALSTVSPGGIKLVRKQMMFKSGHVFHACKRPWKRVAFFLCSQLSHSLKRSKRIHARQLDFFNSRSGARHVRIAKRLPRHHEVCEANKVMFRRAYALASTLSRINMPARTAERKCFPDWHSTPSYSRLRSAEEIVADA</sequence>
<dbReference type="EMBL" id="FJUY01000013">
    <property type="protein sequence ID" value="CZT22177.1"/>
    <property type="molecule type" value="Genomic_DNA"/>
</dbReference>
<organism evidence="1 2">
    <name type="scientific">Ramularia collo-cygni</name>
    <dbReference type="NCBI Taxonomy" id="112498"/>
    <lineage>
        <taxon>Eukaryota</taxon>
        <taxon>Fungi</taxon>
        <taxon>Dikarya</taxon>
        <taxon>Ascomycota</taxon>
        <taxon>Pezizomycotina</taxon>
        <taxon>Dothideomycetes</taxon>
        <taxon>Dothideomycetidae</taxon>
        <taxon>Mycosphaerellales</taxon>
        <taxon>Mycosphaerellaceae</taxon>
        <taxon>Ramularia</taxon>
    </lineage>
</organism>